<dbReference type="GO" id="GO:0005634">
    <property type="term" value="C:nucleus"/>
    <property type="evidence" value="ECO:0007669"/>
    <property type="project" value="TreeGrafter"/>
</dbReference>
<evidence type="ECO:0000259" key="2">
    <source>
        <dbReference type="Pfam" id="PF04690"/>
    </source>
</evidence>
<feature type="region of interest" description="Disordered" evidence="1">
    <location>
        <begin position="203"/>
        <end position="252"/>
    </location>
</feature>
<dbReference type="AlphaFoldDB" id="A0A061S2B6"/>
<proteinExistence type="predicted"/>
<dbReference type="Pfam" id="PF04690">
    <property type="entry name" value="YABBY"/>
    <property type="match status" value="1"/>
</dbReference>
<reference evidence="3" key="1">
    <citation type="submission" date="2014-05" db="EMBL/GenBank/DDBJ databases">
        <title>The transcriptome of the halophilic microalga Tetraselmis sp. GSL018 isolated from the Great Salt Lake, Utah.</title>
        <authorList>
            <person name="Jinkerson R.E."/>
            <person name="D'Adamo S."/>
            <person name="Posewitz M.C."/>
        </authorList>
    </citation>
    <scope>NUCLEOTIDE SEQUENCE</scope>
    <source>
        <strain evidence="3">GSL018</strain>
    </source>
</reference>
<gene>
    <name evidence="3" type="ORF">TSPGSL018_18612</name>
</gene>
<protein>
    <recommendedName>
        <fullName evidence="2">YABBY protein C-terminal domain-containing protein</fullName>
    </recommendedName>
</protein>
<feature type="region of interest" description="Disordered" evidence="1">
    <location>
        <begin position="420"/>
        <end position="464"/>
    </location>
</feature>
<organism evidence="3">
    <name type="scientific">Tetraselmis sp. GSL018</name>
    <dbReference type="NCBI Taxonomy" id="582737"/>
    <lineage>
        <taxon>Eukaryota</taxon>
        <taxon>Viridiplantae</taxon>
        <taxon>Chlorophyta</taxon>
        <taxon>core chlorophytes</taxon>
        <taxon>Chlorodendrophyceae</taxon>
        <taxon>Chlorodendrales</taxon>
        <taxon>Chlorodendraceae</taxon>
        <taxon>Tetraselmis</taxon>
    </lineage>
</organism>
<dbReference type="GO" id="GO:0045165">
    <property type="term" value="P:cell fate commitment"/>
    <property type="evidence" value="ECO:0007669"/>
    <property type="project" value="TreeGrafter"/>
</dbReference>
<accession>A0A061S2B6</accession>
<dbReference type="PANTHER" id="PTHR31675">
    <property type="entry name" value="PROTEIN YABBY 6-RELATED"/>
    <property type="match status" value="1"/>
</dbReference>
<evidence type="ECO:0000313" key="3">
    <source>
        <dbReference type="EMBL" id="JAC77050.1"/>
    </source>
</evidence>
<feature type="compositionally biased region" description="Low complexity" evidence="1">
    <location>
        <begin position="217"/>
        <end position="234"/>
    </location>
</feature>
<dbReference type="EMBL" id="GBEZ01008492">
    <property type="protein sequence ID" value="JAC77050.1"/>
    <property type="molecule type" value="Transcribed_RNA"/>
</dbReference>
<dbReference type="InterPro" id="IPR056775">
    <property type="entry name" value="YABBY_C"/>
</dbReference>
<feature type="domain" description="YABBY protein C-terminal" evidence="2">
    <location>
        <begin position="264"/>
        <end position="306"/>
    </location>
</feature>
<evidence type="ECO:0000256" key="1">
    <source>
        <dbReference type="SAM" id="MobiDB-lite"/>
    </source>
</evidence>
<name>A0A061S2B6_9CHLO</name>
<sequence length="464" mass="50998">MENQDPFFLRSFEELQTNIQEREGVEVDHLPPWASQQHIIPPLVSVTEEFPVLHDFHCHNVPSQYHSASGGQSQQQEVASQPPSAFELEHFYAGGTHSFPPFEGLDVFSFEAPGTEQRASESTTSYVLCDFKTCGALLEVEIPSKFMQRMEPVFVQCANCNSILHVDISQGQSQGSAAFHLPAVHGHPLPYTTGRSVQVVNERSTQESFGRLPEQSGAGPSGTAGPLPAAAAGHPGKRKGKEPAFDFASTSFSPDINQLKGRKQKKIRGPTLYNRFIQDELLRIKASQPEVSHKEAFKQAAQNWKHSELNLRKGRQPMGQQTLLNCNWNAILGLQQASENTAYQAFQNNPPAESREQNTCRDAQSLYRQPNLDLAMIFPDIPVSAPTESFSIPATYESHGTAAENREDTGSHRPVFPRTLDLPEPTPGNAHEDFATPGVGGTSESNFCGLISGEEKSPPEPTSQ</sequence>
<dbReference type="InterPro" id="IPR006780">
    <property type="entry name" value="YABBY"/>
</dbReference>